<feature type="chain" id="PRO_5010378446" evidence="9">
    <location>
        <begin position="27"/>
        <end position="554"/>
    </location>
</feature>
<keyword evidence="5" id="KW-0812">Transmembrane</keyword>
<dbReference type="PANTHER" id="PTHR34597">
    <property type="entry name" value="SLR1661 PROTEIN"/>
    <property type="match status" value="1"/>
</dbReference>
<dbReference type="InterPro" id="IPR051544">
    <property type="entry name" value="TPS_OM_transporter"/>
</dbReference>
<dbReference type="Gene3D" id="3.10.20.310">
    <property type="entry name" value="membrane protein fhac"/>
    <property type="match status" value="1"/>
</dbReference>
<dbReference type="GO" id="GO:0009279">
    <property type="term" value="C:cell outer membrane"/>
    <property type="evidence" value="ECO:0007669"/>
    <property type="project" value="UniProtKB-SubCell"/>
</dbReference>
<evidence type="ECO:0000256" key="8">
    <source>
        <dbReference type="ARBA" id="ARBA00023237"/>
    </source>
</evidence>
<reference evidence="11 12" key="1">
    <citation type="submission" date="2017-01" db="EMBL/GenBank/DDBJ databases">
        <authorList>
            <person name="Mah S.A."/>
            <person name="Swanson W.J."/>
            <person name="Moy G.W."/>
            <person name="Vacquier V.D."/>
        </authorList>
    </citation>
    <scope>NUCLEOTIDE SEQUENCE [LARGE SCALE GENOMIC DNA]</scope>
    <source>
        <strain evidence="11 12">DSM 22694</strain>
    </source>
</reference>
<evidence type="ECO:0000256" key="6">
    <source>
        <dbReference type="ARBA" id="ARBA00022927"/>
    </source>
</evidence>
<keyword evidence="7" id="KW-0472">Membrane</keyword>
<dbReference type="Pfam" id="PF03865">
    <property type="entry name" value="ShlB"/>
    <property type="match status" value="1"/>
</dbReference>
<comment type="subcellular location">
    <subcellularLocation>
        <location evidence="1">Cell outer membrane</location>
    </subcellularLocation>
</comment>
<keyword evidence="12" id="KW-1185">Reference proteome</keyword>
<accession>A0A1P8KE75</accession>
<organism evidence="11 12">
    <name type="scientific">Rhodoferax saidenbachensis</name>
    <dbReference type="NCBI Taxonomy" id="1484693"/>
    <lineage>
        <taxon>Bacteria</taxon>
        <taxon>Pseudomonadati</taxon>
        <taxon>Pseudomonadota</taxon>
        <taxon>Betaproteobacteria</taxon>
        <taxon>Burkholderiales</taxon>
        <taxon>Comamonadaceae</taxon>
        <taxon>Rhodoferax</taxon>
    </lineage>
</organism>
<dbReference type="GO" id="GO:0046819">
    <property type="term" value="P:protein secretion by the type V secretion system"/>
    <property type="evidence" value="ECO:0007669"/>
    <property type="project" value="TreeGrafter"/>
</dbReference>
<keyword evidence="3" id="KW-0813">Transport</keyword>
<dbReference type="EMBL" id="CP019239">
    <property type="protein sequence ID" value="APW44323.1"/>
    <property type="molecule type" value="Genomic_DNA"/>
</dbReference>
<evidence type="ECO:0000313" key="12">
    <source>
        <dbReference type="Proteomes" id="UP000186110"/>
    </source>
</evidence>
<feature type="domain" description="POTRA" evidence="10">
    <location>
        <begin position="70"/>
        <end position="145"/>
    </location>
</feature>
<evidence type="ECO:0000256" key="7">
    <source>
        <dbReference type="ARBA" id="ARBA00023136"/>
    </source>
</evidence>
<keyword evidence="8" id="KW-0998">Cell outer membrane</keyword>
<keyword evidence="4" id="KW-1134">Transmembrane beta strand</keyword>
<dbReference type="AlphaFoldDB" id="A0A1P8KE75"/>
<gene>
    <name evidence="11" type="ORF">RS694_18545</name>
</gene>
<dbReference type="Gene3D" id="2.40.160.50">
    <property type="entry name" value="membrane protein fhac: a member of the omp85/tpsb transporter family"/>
    <property type="match status" value="1"/>
</dbReference>
<evidence type="ECO:0000256" key="5">
    <source>
        <dbReference type="ARBA" id="ARBA00022692"/>
    </source>
</evidence>
<dbReference type="eggNOG" id="COG2831">
    <property type="taxonomic scope" value="Bacteria"/>
</dbReference>
<dbReference type="InterPro" id="IPR034746">
    <property type="entry name" value="POTRA"/>
</dbReference>
<name>A0A1P8KE75_9BURK</name>
<sequence>MKKNTVWTTSTLLALSFSLSPIGAYAQTAPDAGQTLQQLQPTPAAPRESQPLKLQPAAPTGITLPGGGQVVLQSVRFSGNTAIPQETLQAAVAGSVGQSMDLAGLQALASRTSALYRASGYPFATAFLPPQTLTTGALRIQIVEGRYGKVQAVGDDAPLVLKADRFLGSLQAGVVIETAALERATLILDDQPGIKTLALMRPGEETGTGNLEVRITRERSITGDAGVDNFGNRYSGEYRARANLNINSPFTLGDQISLRLLGSDENLWLGSVGYGLPLGTSGLRGNVGYAYTRYMLGKEFAYLQANGTAIVSSAGLSYPLIRSQKTNLTLIGTYQYKELQDNKDSTATHESKASESTPLVLQFDRRDTLGGGGITYGSATWTGGSLRMDTALTAADSNQTRGSFNKLNLDVVRLQNLAAGWSLMGRFSMQTASKNLDSSEKTSLGGPGGVRAYPTGEASGDEAMLAQLELRYALGLYTPYLFMDSGIITVNTRPALGANNNQRTLSGSGLGLRYQNNGWNADAALAWRTEGGAPQSDTSSDPAPRAWVSAGYKF</sequence>
<evidence type="ECO:0000256" key="1">
    <source>
        <dbReference type="ARBA" id="ARBA00004442"/>
    </source>
</evidence>
<dbReference type="Pfam" id="PF08479">
    <property type="entry name" value="POTRA_2"/>
    <property type="match status" value="1"/>
</dbReference>
<keyword evidence="6" id="KW-0653">Protein transport</keyword>
<dbReference type="InterPro" id="IPR013686">
    <property type="entry name" value="Polypept-transport_assoc_ShlB"/>
</dbReference>
<evidence type="ECO:0000256" key="4">
    <source>
        <dbReference type="ARBA" id="ARBA00022452"/>
    </source>
</evidence>
<dbReference type="RefSeq" id="WP_029706539.1">
    <property type="nucleotide sequence ID" value="NZ_CP019239.1"/>
</dbReference>
<dbReference type="InterPro" id="IPR005565">
    <property type="entry name" value="Hemolysn_activator_HlyB_C"/>
</dbReference>
<dbReference type="PROSITE" id="PS51779">
    <property type="entry name" value="POTRA"/>
    <property type="match status" value="1"/>
</dbReference>
<evidence type="ECO:0000256" key="3">
    <source>
        <dbReference type="ARBA" id="ARBA00022448"/>
    </source>
</evidence>
<dbReference type="KEGG" id="rsb:RS694_18545"/>
<proteinExistence type="inferred from homology"/>
<dbReference type="STRING" id="1484693.RS694_18545"/>
<protein>
    <submittedName>
        <fullName evidence="11">Polymerase</fullName>
    </submittedName>
</protein>
<evidence type="ECO:0000256" key="9">
    <source>
        <dbReference type="SAM" id="SignalP"/>
    </source>
</evidence>
<dbReference type="Proteomes" id="UP000186110">
    <property type="component" value="Chromosome"/>
</dbReference>
<evidence type="ECO:0000313" key="11">
    <source>
        <dbReference type="EMBL" id="APW44323.1"/>
    </source>
</evidence>
<dbReference type="GO" id="GO:0008320">
    <property type="term" value="F:protein transmembrane transporter activity"/>
    <property type="evidence" value="ECO:0007669"/>
    <property type="project" value="TreeGrafter"/>
</dbReference>
<evidence type="ECO:0000259" key="10">
    <source>
        <dbReference type="PROSITE" id="PS51779"/>
    </source>
</evidence>
<dbReference type="GO" id="GO:0098046">
    <property type="term" value="C:type V protein secretion system complex"/>
    <property type="evidence" value="ECO:0007669"/>
    <property type="project" value="TreeGrafter"/>
</dbReference>
<comment type="similarity">
    <text evidence="2">Belongs to the TPS (TC 1.B.20) family.</text>
</comment>
<dbReference type="PANTHER" id="PTHR34597:SF1">
    <property type="entry name" value="HEME_HEMOPEXIN TRANSPORTER PROTEIN HUXB"/>
    <property type="match status" value="1"/>
</dbReference>
<evidence type="ECO:0000256" key="2">
    <source>
        <dbReference type="ARBA" id="ARBA00009055"/>
    </source>
</evidence>
<feature type="signal peptide" evidence="9">
    <location>
        <begin position="1"/>
        <end position="26"/>
    </location>
</feature>
<keyword evidence="9" id="KW-0732">Signal</keyword>